<dbReference type="InterPro" id="IPR036291">
    <property type="entry name" value="NAD(P)-bd_dom_sf"/>
</dbReference>
<name>A0A844ZCS6_9SPHN</name>
<protein>
    <submittedName>
        <fullName evidence="2">NAD(P)H-binding protein</fullName>
    </submittedName>
</protein>
<dbReference type="Gene3D" id="3.40.50.720">
    <property type="entry name" value="NAD(P)-binding Rossmann-like Domain"/>
    <property type="match status" value="1"/>
</dbReference>
<keyword evidence="3" id="KW-1185">Reference proteome</keyword>
<dbReference type="Proteomes" id="UP000433104">
    <property type="component" value="Unassembled WGS sequence"/>
</dbReference>
<dbReference type="EMBL" id="WTYW01000001">
    <property type="protein sequence ID" value="MXO84807.1"/>
    <property type="molecule type" value="Genomic_DNA"/>
</dbReference>
<dbReference type="OrthoDB" id="9798632at2"/>
<feature type="domain" description="NAD(P)-binding" evidence="1">
    <location>
        <begin position="16"/>
        <end position="145"/>
    </location>
</feature>
<evidence type="ECO:0000313" key="3">
    <source>
        <dbReference type="Proteomes" id="UP000433104"/>
    </source>
</evidence>
<comment type="caution">
    <text evidence="2">The sequence shown here is derived from an EMBL/GenBank/DDBJ whole genome shotgun (WGS) entry which is preliminary data.</text>
</comment>
<dbReference type="AlphaFoldDB" id="A0A844ZCS6"/>
<accession>A0A844ZCS6</accession>
<dbReference type="PANTHER" id="PTHR14097:SF7">
    <property type="entry name" value="OXIDOREDUCTASE HTATIP2"/>
    <property type="match status" value="1"/>
</dbReference>
<evidence type="ECO:0000313" key="2">
    <source>
        <dbReference type="EMBL" id="MXO84807.1"/>
    </source>
</evidence>
<dbReference type="GO" id="GO:0005737">
    <property type="term" value="C:cytoplasm"/>
    <property type="evidence" value="ECO:0007669"/>
    <property type="project" value="TreeGrafter"/>
</dbReference>
<organism evidence="2 3">
    <name type="scientific">Parapontixanthobacter aurantiacus</name>
    <dbReference type="NCBI Taxonomy" id="1463599"/>
    <lineage>
        <taxon>Bacteria</taxon>
        <taxon>Pseudomonadati</taxon>
        <taxon>Pseudomonadota</taxon>
        <taxon>Alphaproteobacteria</taxon>
        <taxon>Sphingomonadales</taxon>
        <taxon>Erythrobacteraceae</taxon>
        <taxon>Parapontixanthobacter</taxon>
    </lineage>
</organism>
<dbReference type="GO" id="GO:0051170">
    <property type="term" value="P:import into nucleus"/>
    <property type="evidence" value="ECO:0007669"/>
    <property type="project" value="TreeGrafter"/>
</dbReference>
<dbReference type="RefSeq" id="WP_160681316.1">
    <property type="nucleotide sequence ID" value="NZ_WTYW01000001.1"/>
</dbReference>
<reference evidence="2 3" key="1">
    <citation type="submission" date="2019-12" db="EMBL/GenBank/DDBJ databases">
        <title>Genomic-based taxomic classification of the family Erythrobacteraceae.</title>
        <authorList>
            <person name="Xu L."/>
        </authorList>
    </citation>
    <scope>NUCLEOTIDE SEQUENCE [LARGE SCALE GENOMIC DNA]</scope>
    <source>
        <strain evidence="2 3">MCCC 1A09962</strain>
    </source>
</reference>
<dbReference type="PANTHER" id="PTHR14097">
    <property type="entry name" value="OXIDOREDUCTASE HTATIP2"/>
    <property type="match status" value="1"/>
</dbReference>
<sequence length="239" mass="26711">MSDKFLRNPVRIALIGATGLVGRSLIELVVGREDVRLSAIARREIPLPPDARMEMFVADPSKWGEIFEAMRPDVLVSALGTTRKKAGGSIEKFREVDHCLVLDAAQSARRFGVERMIVTSSVGAAIGSRSDYLRVKGETERNLAKLGFHRLDILRPSLLRGKREEDRRPLETIGIAAAPFVNSFLHGHYRKYRAVKANDVARAALTLSLKQTRGRYLHEYDSLMRLANSLPDPVRGMHL</sequence>
<gene>
    <name evidence="2" type="ORF">GRI38_02005</name>
</gene>
<dbReference type="Pfam" id="PF13460">
    <property type="entry name" value="NAD_binding_10"/>
    <property type="match status" value="1"/>
</dbReference>
<dbReference type="SUPFAM" id="SSF51735">
    <property type="entry name" value="NAD(P)-binding Rossmann-fold domains"/>
    <property type="match status" value="1"/>
</dbReference>
<evidence type="ECO:0000259" key="1">
    <source>
        <dbReference type="Pfam" id="PF13460"/>
    </source>
</evidence>
<proteinExistence type="predicted"/>
<dbReference type="InterPro" id="IPR016040">
    <property type="entry name" value="NAD(P)-bd_dom"/>
</dbReference>